<dbReference type="PRINTS" id="PR00364">
    <property type="entry name" value="DISEASERSIST"/>
</dbReference>
<dbReference type="EMBL" id="CP063409">
    <property type="protein sequence ID" value="QSZ35172.1"/>
    <property type="molecule type" value="Genomic_DNA"/>
</dbReference>
<dbReference type="InterPro" id="IPR011990">
    <property type="entry name" value="TPR-like_helical_dom_sf"/>
</dbReference>
<dbReference type="PANTHER" id="PTHR35205:SF1">
    <property type="entry name" value="ZU5 DOMAIN-CONTAINING PROTEIN"/>
    <property type="match status" value="1"/>
</dbReference>
<dbReference type="PANTHER" id="PTHR35205">
    <property type="entry name" value="NB-ARC AND TPR DOMAIN PROTEIN"/>
    <property type="match status" value="1"/>
</dbReference>
<dbReference type="AlphaFoldDB" id="A0A8A3PIQ9"/>
<evidence type="ECO:0008006" key="5">
    <source>
        <dbReference type="Google" id="ProtNLM"/>
    </source>
</evidence>
<dbReference type="Gene3D" id="3.40.50.300">
    <property type="entry name" value="P-loop containing nucleotide triphosphate hydrolases"/>
    <property type="match status" value="1"/>
</dbReference>
<reference evidence="3" key="1">
    <citation type="submission" date="2020-10" db="EMBL/GenBank/DDBJ databases">
        <title>Genome Sequence of Monilinia vaccinii-corymbosi Sheds Light on Mummy Berry Disease Infection of Blueberry and Mating Type.</title>
        <authorList>
            <person name="Yow A.G."/>
            <person name="Zhang Y."/>
            <person name="Bansal K."/>
            <person name="Eacker S.M."/>
            <person name="Sullivan S."/>
            <person name="Liachko I."/>
            <person name="Cubeta M.A."/>
            <person name="Rollins J.A."/>
            <person name="Ashrafi H."/>
        </authorList>
    </citation>
    <scope>NUCLEOTIDE SEQUENCE</scope>
    <source>
        <strain evidence="3">RL-1</strain>
    </source>
</reference>
<evidence type="ECO:0000313" key="3">
    <source>
        <dbReference type="EMBL" id="QSZ35172.1"/>
    </source>
</evidence>
<evidence type="ECO:0000259" key="1">
    <source>
        <dbReference type="Pfam" id="PF00931"/>
    </source>
</evidence>
<feature type="domain" description="DUF7779" evidence="2">
    <location>
        <begin position="432"/>
        <end position="511"/>
    </location>
</feature>
<dbReference type="GO" id="GO:0043531">
    <property type="term" value="F:ADP binding"/>
    <property type="evidence" value="ECO:0007669"/>
    <property type="project" value="InterPro"/>
</dbReference>
<dbReference type="InterPro" id="IPR042197">
    <property type="entry name" value="Apaf_helical"/>
</dbReference>
<keyword evidence="4" id="KW-1185">Reference proteome</keyword>
<evidence type="ECO:0000259" key="2">
    <source>
        <dbReference type="Pfam" id="PF25000"/>
    </source>
</evidence>
<dbReference type="SMART" id="SM00028">
    <property type="entry name" value="TPR"/>
    <property type="match status" value="4"/>
</dbReference>
<dbReference type="InterPro" id="IPR002182">
    <property type="entry name" value="NB-ARC"/>
</dbReference>
<name>A0A8A3PIQ9_9HELO</name>
<dbReference type="Gene3D" id="1.10.8.430">
    <property type="entry name" value="Helical domain of apoptotic protease-activating factors"/>
    <property type="match status" value="1"/>
</dbReference>
<dbReference type="Pfam" id="PF25000">
    <property type="entry name" value="DUF7779"/>
    <property type="match status" value="1"/>
</dbReference>
<dbReference type="Proteomes" id="UP000672032">
    <property type="component" value="Chromosome 5"/>
</dbReference>
<accession>A0A8A3PIQ9</accession>
<evidence type="ECO:0000313" key="4">
    <source>
        <dbReference type="Proteomes" id="UP000672032"/>
    </source>
</evidence>
<feature type="domain" description="NB-ARC" evidence="1">
    <location>
        <begin position="209"/>
        <end position="355"/>
    </location>
</feature>
<dbReference type="InterPro" id="IPR019734">
    <property type="entry name" value="TPR_rpt"/>
</dbReference>
<dbReference type="InterPro" id="IPR056681">
    <property type="entry name" value="DUF7779"/>
</dbReference>
<sequence length="886" mass="99545">MGKMAAADPVLQFLSMFWPKTKPRSNQVRQSYDRRFTNYYGEISRIGNDELLDNILIIKSLPCLREHVELNPKDLIRNYLTEFLRTSESSLLYLERFHSSLIGIVGLESSVEALAWGSICQVLTSLKRVEQHSSDVKLESHSLVAMRNPREQKQANGLMTKLNELGTLARRENLPCFHVPGTANERFLFREDLLHEIAMKLDPPAGSQSPSIRSLALYGIGGAGKTQMALQYACRSREKFDAVLCISADQHSKIAESFLEVSLHLGLTSKESKHLDATEAMTMTKRWLSDTRCSWLLIFDNADDLGVLAKGWPGAASGSILITTRDSGTGLHPASNGLHIPSLDPDQSIVAFAKILGHEFEDAKSLEMASEVTQILGGLPLALNQIGSYIRQRRLSLEDFLKQYKKHQKRIHAQKVSAFDYSDTIATIWSLSLEKLPENSTALLRLISFFDPDEISEEAPELEFIQNDFDFPDAQEPLFRCALLGKDPATRNLSLHKLVQTAILHDLNDEDKLRYLQDSIKLMIKVFPAAWADVTDGYTYSKWDLCRRCLPHVVHLSNYLSGESLGESTVGSFISLLLRCAWYLYESEEYADGTGMIDTCLSLATRHSLRETLQCAAVLNVKGLIEIDLGNPAAAVGYLQEGLRLRQSLYTDPNNWGIASSMSNVEIAYMEMGETDLAMEHHCRALEFRKRIRFKRLDNFYFNLAALRVRMGKPNEAESMYRQVPGIRDLTDADLLNHDQPRAASGLQVLSMIREQQGRIEDSLSLAIKVLDFRRGKFGGRFKTCDSLCRVGNLFLKLNQPIAALKVLQEGIFNASSLRLGEGYSALAHFRTHVAYGQLGKRKEAEAHLKAAMAAREIVLARTKSLDCILDTTEKAFEQLVAFVLW</sequence>
<dbReference type="Gene3D" id="1.25.40.10">
    <property type="entry name" value="Tetratricopeptide repeat domain"/>
    <property type="match status" value="2"/>
</dbReference>
<protein>
    <recommendedName>
        <fullName evidence="5">NB-ARC domain-containing protein</fullName>
    </recommendedName>
</protein>
<dbReference type="OrthoDB" id="3526910at2759"/>
<organism evidence="3 4">
    <name type="scientific">Monilinia vaccinii-corymbosi</name>
    <dbReference type="NCBI Taxonomy" id="61207"/>
    <lineage>
        <taxon>Eukaryota</taxon>
        <taxon>Fungi</taxon>
        <taxon>Dikarya</taxon>
        <taxon>Ascomycota</taxon>
        <taxon>Pezizomycotina</taxon>
        <taxon>Leotiomycetes</taxon>
        <taxon>Helotiales</taxon>
        <taxon>Sclerotiniaceae</taxon>
        <taxon>Monilinia</taxon>
    </lineage>
</organism>
<dbReference type="SUPFAM" id="SSF48452">
    <property type="entry name" value="TPR-like"/>
    <property type="match status" value="1"/>
</dbReference>
<proteinExistence type="predicted"/>
<dbReference type="SUPFAM" id="SSF52540">
    <property type="entry name" value="P-loop containing nucleoside triphosphate hydrolases"/>
    <property type="match status" value="1"/>
</dbReference>
<dbReference type="InterPro" id="IPR027417">
    <property type="entry name" value="P-loop_NTPase"/>
</dbReference>
<dbReference type="Pfam" id="PF00931">
    <property type="entry name" value="NB-ARC"/>
    <property type="match status" value="1"/>
</dbReference>
<gene>
    <name evidence="3" type="ORF">DSL72_008039</name>
</gene>